<dbReference type="InterPro" id="IPR020095">
    <property type="entry name" value="PsdUridine_synth_TruA_C"/>
</dbReference>
<dbReference type="FunFam" id="3.30.70.580:FF:000001">
    <property type="entry name" value="tRNA pseudouridine synthase A"/>
    <property type="match status" value="1"/>
</dbReference>
<evidence type="ECO:0000313" key="9">
    <source>
        <dbReference type="EMBL" id="PDH36541.1"/>
    </source>
</evidence>
<organism evidence="9 10">
    <name type="scientific">OM182 bacterium MED-G24</name>
    <dbReference type="NCBI Taxonomy" id="1986255"/>
    <lineage>
        <taxon>Bacteria</taxon>
        <taxon>Pseudomonadati</taxon>
        <taxon>Pseudomonadota</taxon>
        <taxon>Gammaproteobacteria</taxon>
        <taxon>OMG group</taxon>
        <taxon>OM182 clade</taxon>
    </lineage>
</organism>
<keyword evidence="2 4" id="KW-0819">tRNA processing</keyword>
<dbReference type="AlphaFoldDB" id="A0A2A5WJE1"/>
<dbReference type="InterPro" id="IPR001406">
    <property type="entry name" value="PsdUridine_synth_TruA"/>
</dbReference>
<feature type="domain" description="Pseudouridine synthase I TruA alpha/beta" evidence="8">
    <location>
        <begin position="10"/>
        <end position="104"/>
    </location>
</feature>
<dbReference type="PANTHER" id="PTHR11142:SF0">
    <property type="entry name" value="TRNA PSEUDOURIDINE SYNTHASE-LIKE 1"/>
    <property type="match status" value="1"/>
</dbReference>
<dbReference type="SUPFAM" id="SSF55120">
    <property type="entry name" value="Pseudouridine synthase"/>
    <property type="match status" value="1"/>
</dbReference>
<dbReference type="InterPro" id="IPR020097">
    <property type="entry name" value="PsdUridine_synth_TruA_a/b_dom"/>
</dbReference>
<dbReference type="PIRSF" id="PIRSF001430">
    <property type="entry name" value="tRNA_psdUrid_synth"/>
    <property type="match status" value="1"/>
</dbReference>
<feature type="active site" description="Nucleophile" evidence="4 5">
    <location>
        <position position="53"/>
    </location>
</feature>
<reference evidence="9 10" key="1">
    <citation type="submission" date="2017-08" db="EMBL/GenBank/DDBJ databases">
        <title>Fine stratification of microbial communities through a metagenomic profile of the photic zone.</title>
        <authorList>
            <person name="Haro-Moreno J.M."/>
            <person name="Lopez-Perez M."/>
            <person name="De La Torre J."/>
            <person name="Picazo A."/>
            <person name="Camacho A."/>
            <person name="Rodriguez-Valera F."/>
        </authorList>
    </citation>
    <scope>NUCLEOTIDE SEQUENCE [LARGE SCALE GENOMIC DNA]</scope>
    <source>
        <strain evidence="9">MED-G24</strain>
    </source>
</reference>
<evidence type="ECO:0000256" key="4">
    <source>
        <dbReference type="HAMAP-Rule" id="MF_00171"/>
    </source>
</evidence>
<keyword evidence="3 4" id="KW-0413">Isomerase</keyword>
<dbReference type="Gene3D" id="3.30.70.660">
    <property type="entry name" value="Pseudouridine synthase I, catalytic domain, C-terminal subdomain"/>
    <property type="match status" value="1"/>
</dbReference>
<dbReference type="InterPro" id="IPR020103">
    <property type="entry name" value="PsdUridine_synth_cat_dom_sf"/>
</dbReference>
<dbReference type="GO" id="GO:0003723">
    <property type="term" value="F:RNA binding"/>
    <property type="evidence" value="ECO:0007669"/>
    <property type="project" value="InterPro"/>
</dbReference>
<name>A0A2A5WJE1_9GAMM</name>
<dbReference type="Gene3D" id="3.30.70.580">
    <property type="entry name" value="Pseudouridine synthase I, catalytic domain, N-terminal subdomain"/>
    <property type="match status" value="1"/>
</dbReference>
<dbReference type="CDD" id="cd02570">
    <property type="entry name" value="PseudoU_synth_EcTruA"/>
    <property type="match status" value="1"/>
</dbReference>
<feature type="binding site" evidence="4 6">
    <location>
        <position position="111"/>
    </location>
    <ligand>
        <name>substrate</name>
    </ligand>
</feature>
<protein>
    <recommendedName>
        <fullName evidence="4">tRNA pseudouridine synthase A</fullName>
        <ecNumber evidence="4">5.4.99.12</ecNumber>
    </recommendedName>
    <alternativeName>
        <fullName evidence="4">tRNA pseudouridine(38-40) synthase</fullName>
    </alternativeName>
    <alternativeName>
        <fullName evidence="4">tRNA pseudouridylate synthase I</fullName>
    </alternativeName>
    <alternativeName>
        <fullName evidence="4">tRNA-uridine isomerase I</fullName>
    </alternativeName>
</protein>
<dbReference type="EC" id="5.4.99.12" evidence="4"/>
<dbReference type="NCBIfam" id="TIGR00071">
    <property type="entry name" value="hisT_truA"/>
    <property type="match status" value="1"/>
</dbReference>
<comment type="caution">
    <text evidence="9">The sequence shown here is derived from an EMBL/GenBank/DDBJ whole genome shotgun (WGS) entry which is preliminary data.</text>
</comment>
<evidence type="ECO:0000256" key="5">
    <source>
        <dbReference type="PIRSR" id="PIRSR001430-1"/>
    </source>
</evidence>
<evidence type="ECO:0000259" key="8">
    <source>
        <dbReference type="Pfam" id="PF01416"/>
    </source>
</evidence>
<gene>
    <name evidence="4" type="primary">truA</name>
    <name evidence="9" type="ORF">CNE99_09535</name>
</gene>
<dbReference type="Pfam" id="PF01416">
    <property type="entry name" value="PseudoU_synth_1"/>
    <property type="match status" value="2"/>
</dbReference>
<dbReference type="GO" id="GO:0031119">
    <property type="term" value="P:tRNA pseudouridine synthesis"/>
    <property type="evidence" value="ECO:0007669"/>
    <property type="project" value="UniProtKB-UniRule"/>
</dbReference>
<sequence length="270" mass="29956">MERVALGIVYDGSSYHGWQYQGSDIATVQLSLQEALSSVANHRVTLTCAGRTDSGVHATRQVVHFDVHVPRPEKAWVLGANARLPKDISVDWCQRVSGDFSARFSATARRYHYLIHNSRIRSGLMSGLLARDHRPLDEQRMYDAAQQLLGEWDFTSFRAASCQARSPMRCIQHMSVCRENDLVILDIQGNAFLHHMVRNIAGVLSDIGAGEKPVEWAGQLLAAKDRTLGSVTASPTGLYLTDVIYPQCWDLPTGPRLPHLLSLLGNLQSP</sequence>
<dbReference type="PANTHER" id="PTHR11142">
    <property type="entry name" value="PSEUDOURIDYLATE SYNTHASE"/>
    <property type="match status" value="1"/>
</dbReference>
<dbReference type="EMBL" id="NTKD01000066">
    <property type="protein sequence ID" value="PDH36541.1"/>
    <property type="molecule type" value="Genomic_DNA"/>
</dbReference>
<proteinExistence type="inferred from homology"/>
<evidence type="ECO:0000256" key="7">
    <source>
        <dbReference type="RuleBase" id="RU003792"/>
    </source>
</evidence>
<evidence type="ECO:0000256" key="3">
    <source>
        <dbReference type="ARBA" id="ARBA00023235"/>
    </source>
</evidence>
<dbReference type="Proteomes" id="UP000219327">
    <property type="component" value="Unassembled WGS sequence"/>
</dbReference>
<accession>A0A2A5WJE1</accession>
<evidence type="ECO:0000256" key="6">
    <source>
        <dbReference type="PIRSR" id="PIRSR001430-2"/>
    </source>
</evidence>
<feature type="domain" description="Pseudouridine synthase I TruA alpha/beta" evidence="8">
    <location>
        <begin position="144"/>
        <end position="246"/>
    </location>
</feature>
<comment type="caution">
    <text evidence="4">Lacks conserved residue(s) required for the propagation of feature annotation.</text>
</comment>
<comment type="function">
    <text evidence="4">Formation of pseudouridine at positions 38, 39 and 40 in the anticodon stem and loop of transfer RNAs.</text>
</comment>
<comment type="similarity">
    <text evidence="1 4 7">Belongs to the tRNA pseudouridine synthase TruA family.</text>
</comment>
<comment type="subunit">
    <text evidence="4">Homodimer.</text>
</comment>
<evidence type="ECO:0000313" key="10">
    <source>
        <dbReference type="Proteomes" id="UP000219327"/>
    </source>
</evidence>
<evidence type="ECO:0000256" key="2">
    <source>
        <dbReference type="ARBA" id="ARBA00022694"/>
    </source>
</evidence>
<evidence type="ECO:0000256" key="1">
    <source>
        <dbReference type="ARBA" id="ARBA00009375"/>
    </source>
</evidence>
<comment type="catalytic activity">
    <reaction evidence="4 7">
        <text>uridine(38/39/40) in tRNA = pseudouridine(38/39/40) in tRNA</text>
        <dbReference type="Rhea" id="RHEA:22376"/>
        <dbReference type="Rhea" id="RHEA-COMP:10085"/>
        <dbReference type="Rhea" id="RHEA-COMP:10087"/>
        <dbReference type="ChEBI" id="CHEBI:65314"/>
        <dbReference type="ChEBI" id="CHEBI:65315"/>
        <dbReference type="EC" id="5.4.99.12"/>
    </reaction>
</comment>
<dbReference type="InterPro" id="IPR020094">
    <property type="entry name" value="TruA/RsuA/RluB/E/F_N"/>
</dbReference>
<dbReference type="GO" id="GO:0160147">
    <property type="term" value="F:tRNA pseudouridine(38-40) synthase activity"/>
    <property type="evidence" value="ECO:0007669"/>
    <property type="project" value="UniProtKB-EC"/>
</dbReference>
<dbReference type="HAMAP" id="MF_00171">
    <property type="entry name" value="TruA"/>
    <property type="match status" value="1"/>
</dbReference>